<reference evidence="1 2" key="1">
    <citation type="submission" date="2020-08" db="EMBL/GenBank/DDBJ databases">
        <title>Genomic Encyclopedia of Type Strains, Phase IV (KMG-IV): sequencing the most valuable type-strain genomes for metagenomic binning, comparative biology and taxonomic classification.</title>
        <authorList>
            <person name="Goeker M."/>
        </authorList>
    </citation>
    <scope>NUCLEOTIDE SEQUENCE [LARGE SCALE GENOMIC DNA]</scope>
    <source>
        <strain evidence="1 2">DSM 28538</strain>
    </source>
</reference>
<evidence type="ECO:0000313" key="2">
    <source>
        <dbReference type="Proteomes" id="UP000561417"/>
    </source>
</evidence>
<name>A0A840NST8_9HYPH</name>
<dbReference type="EMBL" id="JACHIM010000001">
    <property type="protein sequence ID" value="MBB5073043.1"/>
    <property type="molecule type" value="Genomic_DNA"/>
</dbReference>
<protein>
    <submittedName>
        <fullName evidence="1">Uncharacterized protein</fullName>
    </submittedName>
</protein>
<dbReference type="AlphaFoldDB" id="A0A840NST8"/>
<sequence length="33" mass="4042">MTLVNLSYKFYNKEELVSFNFSHEKDNQYILIL</sequence>
<accession>A0A840NST8</accession>
<comment type="caution">
    <text evidence="1">The sequence shown here is derived from an EMBL/GenBank/DDBJ whole genome shotgun (WGS) entry which is preliminary data.</text>
</comment>
<keyword evidence="2" id="KW-1185">Reference proteome</keyword>
<gene>
    <name evidence="1" type="ORF">HNQ69_000147</name>
</gene>
<organism evidence="1 2">
    <name type="scientific">Bartonella callosciuri</name>
    <dbReference type="NCBI Taxonomy" id="686223"/>
    <lineage>
        <taxon>Bacteria</taxon>
        <taxon>Pseudomonadati</taxon>
        <taxon>Pseudomonadota</taxon>
        <taxon>Alphaproteobacteria</taxon>
        <taxon>Hyphomicrobiales</taxon>
        <taxon>Bartonellaceae</taxon>
        <taxon>Bartonella</taxon>
    </lineage>
</organism>
<dbReference type="Proteomes" id="UP000561417">
    <property type="component" value="Unassembled WGS sequence"/>
</dbReference>
<evidence type="ECO:0000313" key="1">
    <source>
        <dbReference type="EMBL" id="MBB5073043.1"/>
    </source>
</evidence>
<proteinExistence type="predicted"/>